<reference evidence="1 2" key="1">
    <citation type="submission" date="2017-06" db="EMBL/GenBank/DDBJ databases">
        <title>Ensifer strains isolated from leguminous trees and herbs display diverse denitrification phenotypes with some acting as strong N2O sinks.</title>
        <authorList>
            <person name="Woliy K."/>
            <person name="Mania D."/>
            <person name="Bakken L.R."/>
            <person name="Frostegard A."/>
        </authorList>
    </citation>
    <scope>NUCLEOTIDE SEQUENCE [LARGE SCALE GENOMIC DNA]</scope>
    <source>
        <strain evidence="1 2">AC50a</strain>
    </source>
</reference>
<comment type="caution">
    <text evidence="1">The sequence shown here is derived from an EMBL/GenBank/DDBJ whole genome shotgun (WGS) entry which is preliminary data.</text>
</comment>
<organism evidence="1 2">
    <name type="scientific">Rhizobium meliloti</name>
    <name type="common">Ensifer meliloti</name>
    <name type="synonym">Sinorhizobium meliloti</name>
    <dbReference type="NCBI Taxonomy" id="382"/>
    <lineage>
        <taxon>Bacteria</taxon>
        <taxon>Pseudomonadati</taxon>
        <taxon>Pseudomonadota</taxon>
        <taxon>Alphaproteobacteria</taxon>
        <taxon>Hyphomicrobiales</taxon>
        <taxon>Rhizobiaceae</taxon>
        <taxon>Sinorhizobium/Ensifer group</taxon>
        <taxon>Sinorhizobium</taxon>
    </lineage>
</organism>
<dbReference type="EMBL" id="NJGD01000003">
    <property type="protein sequence ID" value="PJR15864.1"/>
    <property type="molecule type" value="Genomic_DNA"/>
</dbReference>
<dbReference type="AlphaFoldDB" id="A0A2J0Z5T2"/>
<gene>
    <name evidence="1" type="ORF">CEJ86_09205</name>
</gene>
<accession>A0A2J0Z5T2</accession>
<sequence length="72" mass="8238">MLVLQGSPFGCPMASAAPIDYIAEMKNYRRITMSSQRQLAKHARTSFLLQLWSAMMRVQTRETAALFSSRQR</sequence>
<evidence type="ECO:0000313" key="1">
    <source>
        <dbReference type="EMBL" id="PJR15864.1"/>
    </source>
</evidence>
<proteinExistence type="predicted"/>
<name>A0A2J0Z5T2_RHIML</name>
<dbReference type="Proteomes" id="UP000231987">
    <property type="component" value="Unassembled WGS sequence"/>
</dbReference>
<protein>
    <submittedName>
        <fullName evidence="1">Uncharacterized protein</fullName>
    </submittedName>
</protein>
<evidence type="ECO:0000313" key="2">
    <source>
        <dbReference type="Proteomes" id="UP000231987"/>
    </source>
</evidence>